<dbReference type="GO" id="GO:0009941">
    <property type="term" value="C:chloroplast envelope"/>
    <property type="evidence" value="ECO:0007669"/>
    <property type="project" value="TreeGrafter"/>
</dbReference>
<dbReference type="InterPro" id="IPR036770">
    <property type="entry name" value="Ankyrin_rpt-contain_sf"/>
</dbReference>
<dbReference type="PANTHER" id="PTHR47317">
    <property type="entry name" value="PROTEIN LHCP TRANSLOCATION DEFECT"/>
    <property type="match status" value="1"/>
</dbReference>
<dbReference type="GO" id="GO:0006886">
    <property type="term" value="P:intracellular protein transport"/>
    <property type="evidence" value="ECO:0007669"/>
    <property type="project" value="InterPro"/>
</dbReference>
<evidence type="ECO:0000313" key="1">
    <source>
        <dbReference type="EMBL" id="KAG2485233.1"/>
    </source>
</evidence>
<protein>
    <submittedName>
        <fullName evidence="1">Uncharacterized protein</fullName>
    </submittedName>
</protein>
<dbReference type="Proteomes" id="UP000612055">
    <property type="component" value="Unassembled WGS sequence"/>
</dbReference>
<dbReference type="OrthoDB" id="539213at2759"/>
<evidence type="ECO:0000313" key="2">
    <source>
        <dbReference type="Proteomes" id="UP000612055"/>
    </source>
</evidence>
<proteinExistence type="predicted"/>
<keyword evidence="2" id="KW-1185">Reference proteome</keyword>
<dbReference type="PANTHER" id="PTHR47317:SF1">
    <property type="entry name" value="PROTEIN LHCP TRANSLOCATION DEFECT"/>
    <property type="match status" value="1"/>
</dbReference>
<dbReference type="AlphaFoldDB" id="A0A836BS15"/>
<accession>A0A836BS15</accession>
<reference evidence="1" key="1">
    <citation type="journal article" date="2020" name="bioRxiv">
        <title>Comparative genomics of Chlamydomonas.</title>
        <authorList>
            <person name="Craig R.J."/>
            <person name="Hasan A.R."/>
            <person name="Ness R.W."/>
            <person name="Keightley P.D."/>
        </authorList>
    </citation>
    <scope>NUCLEOTIDE SEQUENCE</scope>
    <source>
        <strain evidence="1">CCAP 11/70</strain>
    </source>
</reference>
<dbReference type="SUPFAM" id="SSF48403">
    <property type="entry name" value="Ankyrin repeat"/>
    <property type="match status" value="1"/>
</dbReference>
<dbReference type="EMBL" id="JAEHOE010000133">
    <property type="protein sequence ID" value="KAG2485233.1"/>
    <property type="molecule type" value="Genomic_DNA"/>
</dbReference>
<organism evidence="1 2">
    <name type="scientific">Edaphochlamys debaryana</name>
    <dbReference type="NCBI Taxonomy" id="47281"/>
    <lineage>
        <taxon>Eukaryota</taxon>
        <taxon>Viridiplantae</taxon>
        <taxon>Chlorophyta</taxon>
        <taxon>core chlorophytes</taxon>
        <taxon>Chlorophyceae</taxon>
        <taxon>CS clade</taxon>
        <taxon>Chlamydomonadales</taxon>
        <taxon>Chlamydomonadales incertae sedis</taxon>
        <taxon>Edaphochlamys</taxon>
    </lineage>
</organism>
<gene>
    <name evidence="1" type="ORF">HYH03_016019</name>
</gene>
<dbReference type="InterPro" id="IPR044242">
    <property type="entry name" value="LTD-like"/>
</dbReference>
<dbReference type="GO" id="GO:0090391">
    <property type="term" value="P:granum assembly"/>
    <property type="evidence" value="ECO:0007669"/>
    <property type="project" value="InterPro"/>
</dbReference>
<dbReference type="GO" id="GO:0009570">
    <property type="term" value="C:chloroplast stroma"/>
    <property type="evidence" value="ECO:0007669"/>
    <property type="project" value="InterPro"/>
</dbReference>
<name>A0A836BS15_9CHLO</name>
<sequence length="165" mass="18352">MPALILASGAPTACRAACARPVSRCATVARPMTGSRMAPAARDVRMAFFKFGGKDKSTREKESEYTYNTTREQYTYEELEEYFNYMGFLAEEGTYDRMHALGKDRHPADVILLLACAANDTPKVEELLKAGADPTVKDLEGKTSMDWAEKPELREMLTKNLAARA</sequence>
<dbReference type="Gene3D" id="1.25.40.20">
    <property type="entry name" value="Ankyrin repeat-containing domain"/>
    <property type="match status" value="1"/>
</dbReference>
<comment type="caution">
    <text evidence="1">The sequence shown here is derived from an EMBL/GenBank/DDBJ whole genome shotgun (WGS) entry which is preliminary data.</text>
</comment>